<protein>
    <submittedName>
        <fullName evidence="7">Glycoside hydrolase family 43 protein</fullName>
    </submittedName>
</protein>
<dbReference type="GO" id="GO:0016787">
    <property type="term" value="F:hydrolase activity"/>
    <property type="evidence" value="ECO:0007669"/>
    <property type="project" value="UniProtKB-KW"/>
</dbReference>
<gene>
    <name evidence="7" type="ORF">ACFPYJ_26995</name>
</gene>
<evidence type="ECO:0000256" key="3">
    <source>
        <dbReference type="ARBA" id="ARBA00022801"/>
    </source>
</evidence>
<dbReference type="InterPro" id="IPR023296">
    <property type="entry name" value="Glyco_hydro_beta-prop_sf"/>
</dbReference>
<keyword evidence="2" id="KW-0624">Polysaccharide degradation</keyword>
<evidence type="ECO:0000256" key="4">
    <source>
        <dbReference type="ARBA" id="ARBA00023277"/>
    </source>
</evidence>
<dbReference type="Gene3D" id="2.115.10.20">
    <property type="entry name" value="Glycosyl hydrolase domain, family 43"/>
    <property type="match status" value="1"/>
</dbReference>
<keyword evidence="5 6" id="KW-0326">Glycosidase</keyword>
<keyword evidence="2" id="KW-0858">Xylan degradation</keyword>
<dbReference type="SUPFAM" id="SSF75005">
    <property type="entry name" value="Arabinanase/levansucrase/invertase"/>
    <property type="match status" value="1"/>
</dbReference>
<organism evidence="7 8">
    <name type="scientific">Paenibacillus solisilvae</name>
    <dbReference type="NCBI Taxonomy" id="2486751"/>
    <lineage>
        <taxon>Bacteria</taxon>
        <taxon>Bacillati</taxon>
        <taxon>Bacillota</taxon>
        <taxon>Bacilli</taxon>
        <taxon>Bacillales</taxon>
        <taxon>Paenibacillaceae</taxon>
        <taxon>Paenibacillus</taxon>
    </lineage>
</organism>
<dbReference type="EMBL" id="JBHSOW010000103">
    <property type="protein sequence ID" value="MFC5652701.1"/>
    <property type="molecule type" value="Genomic_DNA"/>
</dbReference>
<keyword evidence="4" id="KW-0119">Carbohydrate metabolism</keyword>
<accession>A0ABW0W3G7</accession>
<dbReference type="CDD" id="cd18827">
    <property type="entry name" value="GH43_XlnD-like"/>
    <property type="match status" value="1"/>
</dbReference>
<dbReference type="PANTHER" id="PTHR43772">
    <property type="entry name" value="ENDO-1,4-BETA-XYLANASE"/>
    <property type="match status" value="1"/>
</dbReference>
<comment type="similarity">
    <text evidence="1 6">Belongs to the glycosyl hydrolase 43 family.</text>
</comment>
<name>A0ABW0W3G7_9BACL</name>
<evidence type="ECO:0000256" key="1">
    <source>
        <dbReference type="ARBA" id="ARBA00009865"/>
    </source>
</evidence>
<dbReference type="InterPro" id="IPR006710">
    <property type="entry name" value="Glyco_hydro_43"/>
</dbReference>
<dbReference type="InterPro" id="IPR052176">
    <property type="entry name" value="Glycosyl_Hydrlase_43_Enz"/>
</dbReference>
<keyword evidence="8" id="KW-1185">Reference proteome</keyword>
<keyword evidence="3 6" id="KW-0378">Hydrolase</keyword>
<dbReference type="Proteomes" id="UP001596047">
    <property type="component" value="Unassembled WGS sequence"/>
</dbReference>
<dbReference type="RefSeq" id="WP_379191346.1">
    <property type="nucleotide sequence ID" value="NZ_JBHSOW010000103.1"/>
</dbReference>
<evidence type="ECO:0000313" key="7">
    <source>
        <dbReference type="EMBL" id="MFC5652701.1"/>
    </source>
</evidence>
<proteinExistence type="inferred from homology"/>
<comment type="caution">
    <text evidence="7">The sequence shown here is derived from an EMBL/GenBank/DDBJ whole genome shotgun (WGS) entry which is preliminary data.</text>
</comment>
<evidence type="ECO:0000256" key="2">
    <source>
        <dbReference type="ARBA" id="ARBA00022651"/>
    </source>
</evidence>
<dbReference type="PANTHER" id="PTHR43772:SF2">
    <property type="entry name" value="PUTATIVE (AFU_ORTHOLOGUE AFUA_2G04480)-RELATED"/>
    <property type="match status" value="1"/>
</dbReference>
<sequence length="296" mass="33818">MKGITNPIVPGWYADPEARTYEGKYWIYATRSFTEYTQQMNLDAFSSDDLINWDKHEAIIEMSDFPYIWRAVWAPTIIESKGKYYLVFASNDIQNNDEIGGLEIAVSDTPEGPFRGYLGKSLIDRFIHNAQPIDAHLFKDDDGSIYLYYGGWRHCNVAKMNEDMTGFVSFENGETFLSITPEGYVEGPCMIKKDGLYYLMWSLGDWVNGSYRVAYGVSDNPLGPFDNKGTVLERQEPIAEGPGHHGFLHIPEEDEWLIVYHRRIIGDTEAGNRMLCIDKMEIGDGEIKPIVMTNSW</sequence>
<evidence type="ECO:0000256" key="5">
    <source>
        <dbReference type="ARBA" id="ARBA00023295"/>
    </source>
</evidence>
<reference evidence="8" key="1">
    <citation type="journal article" date="2019" name="Int. J. Syst. Evol. Microbiol.">
        <title>The Global Catalogue of Microorganisms (GCM) 10K type strain sequencing project: providing services to taxonomists for standard genome sequencing and annotation.</title>
        <authorList>
            <consortium name="The Broad Institute Genomics Platform"/>
            <consortium name="The Broad Institute Genome Sequencing Center for Infectious Disease"/>
            <person name="Wu L."/>
            <person name="Ma J."/>
        </authorList>
    </citation>
    <scope>NUCLEOTIDE SEQUENCE [LARGE SCALE GENOMIC DNA]</scope>
    <source>
        <strain evidence="8">CGMCC 1.3240</strain>
    </source>
</reference>
<dbReference type="Pfam" id="PF04616">
    <property type="entry name" value="Glyco_hydro_43"/>
    <property type="match status" value="1"/>
</dbReference>
<evidence type="ECO:0000313" key="8">
    <source>
        <dbReference type="Proteomes" id="UP001596047"/>
    </source>
</evidence>
<evidence type="ECO:0000256" key="6">
    <source>
        <dbReference type="RuleBase" id="RU361187"/>
    </source>
</evidence>